<dbReference type="InterPro" id="IPR002938">
    <property type="entry name" value="FAD-bd"/>
</dbReference>
<dbReference type="RefSeq" id="WP_073085239.1">
    <property type="nucleotide sequence ID" value="NZ_FRBL01000008.1"/>
</dbReference>
<dbReference type="AlphaFoldDB" id="A0A1M7JBZ0"/>
<dbReference type="InterPro" id="IPR036188">
    <property type="entry name" value="FAD/NAD-bd_sf"/>
</dbReference>
<gene>
    <name evidence="2" type="ORF">SAMN05444266_108302</name>
</gene>
<protein>
    <submittedName>
        <fullName evidence="2">Dehydrogenase (Flavoprotein)</fullName>
    </submittedName>
</protein>
<proteinExistence type="predicted"/>
<dbReference type="EMBL" id="FRBL01000008">
    <property type="protein sequence ID" value="SHM50421.1"/>
    <property type="molecule type" value="Genomic_DNA"/>
</dbReference>
<feature type="domain" description="FAD-binding" evidence="1">
    <location>
        <begin position="3"/>
        <end position="323"/>
    </location>
</feature>
<accession>A0A1M7JBZ0</accession>
<dbReference type="STRING" id="1419482.SAMN05444266_108302"/>
<dbReference type="InterPro" id="IPR050816">
    <property type="entry name" value="Flavin-dep_Halogenase_NPB"/>
</dbReference>
<dbReference type="Gene3D" id="3.50.50.60">
    <property type="entry name" value="FAD/NAD(P)-binding domain"/>
    <property type="match status" value="1"/>
</dbReference>
<dbReference type="SUPFAM" id="SSF51905">
    <property type="entry name" value="FAD/NAD(P)-binding domain"/>
    <property type="match status" value="1"/>
</dbReference>
<keyword evidence="3" id="KW-1185">Reference proteome</keyword>
<name>A0A1M7JBZ0_9BACT</name>
<evidence type="ECO:0000313" key="3">
    <source>
        <dbReference type="Proteomes" id="UP000184420"/>
    </source>
</evidence>
<dbReference type="PANTHER" id="PTHR43747">
    <property type="entry name" value="FAD-BINDING PROTEIN"/>
    <property type="match status" value="1"/>
</dbReference>
<dbReference type="GO" id="GO:0071949">
    <property type="term" value="F:FAD binding"/>
    <property type="evidence" value="ECO:0007669"/>
    <property type="project" value="InterPro"/>
</dbReference>
<evidence type="ECO:0000313" key="2">
    <source>
        <dbReference type="EMBL" id="SHM50421.1"/>
    </source>
</evidence>
<evidence type="ECO:0000259" key="1">
    <source>
        <dbReference type="Pfam" id="PF01494"/>
    </source>
</evidence>
<reference evidence="2 3" key="1">
    <citation type="submission" date="2016-11" db="EMBL/GenBank/DDBJ databases">
        <authorList>
            <person name="Jaros S."/>
            <person name="Januszkiewicz K."/>
            <person name="Wedrychowicz H."/>
        </authorList>
    </citation>
    <scope>NUCLEOTIDE SEQUENCE [LARGE SCALE GENOMIC DNA]</scope>
    <source>
        <strain evidence="2 3">DSM 27406</strain>
    </source>
</reference>
<organism evidence="2 3">
    <name type="scientific">Chitinophaga jiangningensis</name>
    <dbReference type="NCBI Taxonomy" id="1419482"/>
    <lineage>
        <taxon>Bacteria</taxon>
        <taxon>Pseudomonadati</taxon>
        <taxon>Bacteroidota</taxon>
        <taxon>Chitinophagia</taxon>
        <taxon>Chitinophagales</taxon>
        <taxon>Chitinophagaceae</taxon>
        <taxon>Chitinophaga</taxon>
    </lineage>
</organism>
<dbReference type="PRINTS" id="PR00420">
    <property type="entry name" value="RNGMNOXGNASE"/>
</dbReference>
<dbReference type="OrthoDB" id="9806565at2"/>
<dbReference type="PANTHER" id="PTHR43747:SF1">
    <property type="entry name" value="SLR1998 PROTEIN"/>
    <property type="match status" value="1"/>
</dbReference>
<dbReference type="Proteomes" id="UP000184420">
    <property type="component" value="Unassembled WGS sequence"/>
</dbReference>
<dbReference type="Gene3D" id="3.30.9.100">
    <property type="match status" value="1"/>
</dbReference>
<dbReference type="Pfam" id="PF01494">
    <property type="entry name" value="FAD_binding_3"/>
    <property type="match status" value="1"/>
</dbReference>
<sequence length="358" mass="39330">MNIPVIIIGGGPAGAATALQLRHNGYDCMILEALASPKRKPGETIPPQAFSLLKKSGLDILLQHPAHLACYGNRFIWGSPVPADKSFFQNPVAQGWHVNRAIFEAQLQQLAIEKGVQYYCGCNMVSAVYSNKTWTVTYTDAHQQLQTVTAAFIVDATGRKSRVARKLGFQRKMIDKLAGITACYTLPANIQQFTYLEAVENGWWYAAPLTENQLVLSLMTDTDLVHGHLRTARDLLTNAHATTLIAGILQNTRCADENLVVSSAATGYLSQRTGERWLAVGDAAYAYDPISSYGITSALEGGFYAGHAIAACLNGDPDALHAYDWAISTAFTTYMKMLIGQYAQEKRWPTSTFWSRRN</sequence>